<organism evidence="2 3">
    <name type="scientific">Dyadobacter fanqingshengii</name>
    <dbReference type="NCBI Taxonomy" id="2906443"/>
    <lineage>
        <taxon>Bacteria</taxon>
        <taxon>Pseudomonadati</taxon>
        <taxon>Bacteroidota</taxon>
        <taxon>Cytophagia</taxon>
        <taxon>Cytophagales</taxon>
        <taxon>Spirosomataceae</taxon>
        <taxon>Dyadobacter</taxon>
    </lineage>
</organism>
<evidence type="ECO:0000313" key="3">
    <source>
        <dbReference type="Proteomes" id="UP001139700"/>
    </source>
</evidence>
<accession>A0A9X1P7W9</accession>
<keyword evidence="3" id="KW-1185">Reference proteome</keyword>
<comment type="caution">
    <text evidence="2">The sequence shown here is derived from an EMBL/GenBank/DDBJ whole genome shotgun (WGS) entry which is preliminary data.</text>
</comment>
<dbReference type="Proteomes" id="UP001139700">
    <property type="component" value="Unassembled WGS sequence"/>
</dbReference>
<keyword evidence="1" id="KW-1133">Transmembrane helix</keyword>
<protein>
    <submittedName>
        <fullName evidence="2">Uncharacterized protein</fullName>
    </submittedName>
</protein>
<evidence type="ECO:0000313" key="2">
    <source>
        <dbReference type="EMBL" id="MCF0040381.1"/>
    </source>
</evidence>
<dbReference type="RefSeq" id="WP_234612841.1">
    <property type="nucleotide sequence ID" value="NZ_CP098806.1"/>
</dbReference>
<proteinExistence type="predicted"/>
<gene>
    <name evidence="2" type="ORF">LXM24_09820</name>
</gene>
<sequence>MTWAFWKYYLDLTKFNLAISVLPAFVVGPSGGIFMFLTGGMGLSLIAYSFFHANEYYLYYNLGLTKLRLVLTSSIVNIGVAVLVGAILAI</sequence>
<reference evidence="2" key="1">
    <citation type="submission" date="2021-12" db="EMBL/GenBank/DDBJ databases">
        <title>Novel species in genus Dyadobacter.</title>
        <authorList>
            <person name="Ma C."/>
        </authorList>
    </citation>
    <scope>NUCLEOTIDE SEQUENCE</scope>
    <source>
        <strain evidence="2">CY399</strain>
    </source>
</reference>
<feature type="transmembrane region" description="Helical" evidence="1">
    <location>
        <begin position="20"/>
        <end position="48"/>
    </location>
</feature>
<feature type="transmembrane region" description="Helical" evidence="1">
    <location>
        <begin position="69"/>
        <end position="89"/>
    </location>
</feature>
<dbReference type="AlphaFoldDB" id="A0A9X1P7W9"/>
<keyword evidence="1" id="KW-0472">Membrane</keyword>
<name>A0A9X1P7W9_9BACT</name>
<evidence type="ECO:0000256" key="1">
    <source>
        <dbReference type="SAM" id="Phobius"/>
    </source>
</evidence>
<dbReference type="EMBL" id="JAJTTA010000002">
    <property type="protein sequence ID" value="MCF0040381.1"/>
    <property type="molecule type" value="Genomic_DNA"/>
</dbReference>
<keyword evidence="1" id="KW-0812">Transmembrane</keyword>